<keyword evidence="3" id="KW-1185">Reference proteome</keyword>
<name>A0ABD4TIE5_9EURY</name>
<dbReference type="RefSeq" id="WP_255331436.1">
    <property type="nucleotide sequence ID" value="NZ_VOTZ01000001.1"/>
</dbReference>
<organism evidence="2 3">
    <name type="scientific">Methanocalculus taiwanensis</name>
    <dbReference type="NCBI Taxonomy" id="106207"/>
    <lineage>
        <taxon>Archaea</taxon>
        <taxon>Methanobacteriati</taxon>
        <taxon>Methanobacteriota</taxon>
        <taxon>Stenosarchaea group</taxon>
        <taxon>Methanomicrobia</taxon>
        <taxon>Methanomicrobiales</taxon>
        <taxon>Methanocalculaceae</taxon>
        <taxon>Methanocalculus</taxon>
    </lineage>
</organism>
<gene>
    <name evidence="2" type="ORF">FTO68_00770</name>
</gene>
<keyword evidence="2" id="KW-0378">Hydrolase</keyword>
<proteinExistence type="predicted"/>
<sequence length="187" mass="20476">MKKTALIIIDMQNDFVGDPAILRVAGADAIISPIRSILNHFRNKKLPVIHILRIHRPEGSDVEFFRREIFAKTPFAVAGTKGAEVIDEIAPVPGEHILSKTRMSGFLGTDLDLLLRSLDVGRLVVVGIQTPNCIRTTVFDAMAYGYDTVIVSDAVAAATPEIHEANLRDMAAIGVSIFSTHECLRMI</sequence>
<evidence type="ECO:0000313" key="2">
    <source>
        <dbReference type="EMBL" id="MCQ1537528.1"/>
    </source>
</evidence>
<feature type="domain" description="Isochorismatase-like" evidence="1">
    <location>
        <begin position="4"/>
        <end position="181"/>
    </location>
</feature>
<reference evidence="2 3" key="1">
    <citation type="submission" date="2019-08" db="EMBL/GenBank/DDBJ databases">
        <authorList>
            <person name="Chen S.-C."/>
            <person name="Lai M.-C."/>
            <person name="You Y.-T."/>
        </authorList>
    </citation>
    <scope>NUCLEOTIDE SEQUENCE [LARGE SCALE GENOMIC DNA]</scope>
    <source>
        <strain evidence="2 3">P2F9704a</strain>
    </source>
</reference>
<comment type="caution">
    <text evidence="2">The sequence shown here is derived from an EMBL/GenBank/DDBJ whole genome shotgun (WGS) entry which is preliminary data.</text>
</comment>
<accession>A0ABD4TIE5</accession>
<dbReference type="Pfam" id="PF00857">
    <property type="entry name" value="Isochorismatase"/>
    <property type="match status" value="1"/>
</dbReference>
<dbReference type="InterPro" id="IPR036380">
    <property type="entry name" value="Isochorismatase-like_sf"/>
</dbReference>
<dbReference type="Proteomes" id="UP001524383">
    <property type="component" value="Unassembled WGS sequence"/>
</dbReference>
<dbReference type="GO" id="GO:0016787">
    <property type="term" value="F:hydrolase activity"/>
    <property type="evidence" value="ECO:0007669"/>
    <property type="project" value="UniProtKB-KW"/>
</dbReference>
<dbReference type="PANTHER" id="PTHR47044">
    <property type="entry name" value="OS02G0276400 PROTEIN"/>
    <property type="match status" value="1"/>
</dbReference>
<evidence type="ECO:0000259" key="1">
    <source>
        <dbReference type="Pfam" id="PF00857"/>
    </source>
</evidence>
<dbReference type="AlphaFoldDB" id="A0ABD4TIE5"/>
<evidence type="ECO:0000313" key="3">
    <source>
        <dbReference type="Proteomes" id="UP001524383"/>
    </source>
</evidence>
<dbReference type="EMBL" id="VOTZ01000001">
    <property type="protein sequence ID" value="MCQ1537528.1"/>
    <property type="molecule type" value="Genomic_DNA"/>
</dbReference>
<dbReference type="CDD" id="cd00431">
    <property type="entry name" value="cysteine_hydrolases"/>
    <property type="match status" value="1"/>
</dbReference>
<dbReference type="Gene3D" id="3.40.50.850">
    <property type="entry name" value="Isochorismatase-like"/>
    <property type="match status" value="1"/>
</dbReference>
<dbReference type="SUPFAM" id="SSF52499">
    <property type="entry name" value="Isochorismatase-like hydrolases"/>
    <property type="match status" value="1"/>
</dbReference>
<dbReference type="InterPro" id="IPR000868">
    <property type="entry name" value="Isochorismatase-like_dom"/>
</dbReference>
<protein>
    <submittedName>
        <fullName evidence="2">Cysteine hydrolase</fullName>
    </submittedName>
</protein>